<protein>
    <recommendedName>
        <fullName evidence="7">Peptidyl-prolyl cis-trans isomerase</fullName>
        <ecNumber evidence="7">5.2.1.8</ecNumber>
    </recommendedName>
</protein>
<dbReference type="SUPFAM" id="SSF54534">
    <property type="entry name" value="FKBP-like"/>
    <property type="match status" value="1"/>
</dbReference>
<evidence type="ECO:0000256" key="1">
    <source>
        <dbReference type="ARBA" id="ARBA00000971"/>
    </source>
</evidence>
<dbReference type="AlphaFoldDB" id="A0A011N4G7"/>
<dbReference type="STRING" id="1454001.AW08_00289"/>
<evidence type="ECO:0000313" key="9">
    <source>
        <dbReference type="EMBL" id="EXI69796.1"/>
    </source>
</evidence>
<evidence type="ECO:0000256" key="7">
    <source>
        <dbReference type="RuleBase" id="RU003915"/>
    </source>
</evidence>
<dbReference type="EMBL" id="JFAX01000001">
    <property type="protein sequence ID" value="EXI69796.1"/>
    <property type="molecule type" value="Genomic_DNA"/>
</dbReference>
<comment type="caution">
    <text evidence="9">The sequence shown here is derived from an EMBL/GenBank/DDBJ whole genome shotgun (WGS) entry which is preliminary data.</text>
</comment>
<reference evidence="9" key="1">
    <citation type="submission" date="2014-02" db="EMBL/GenBank/DDBJ databases">
        <title>Expanding our view of genomic diversity in Candidatus Accumulibacter clades.</title>
        <authorList>
            <person name="Skennerton C.T."/>
            <person name="Barr J.J."/>
            <person name="Slater F.R."/>
            <person name="Bond P.L."/>
            <person name="Tyson G.W."/>
        </authorList>
    </citation>
    <scope>NUCLEOTIDE SEQUENCE [LARGE SCALE GENOMIC DNA]</scope>
</reference>
<comment type="similarity">
    <text evidence="2 7">Belongs to the FKBP-type PPIase family.</text>
</comment>
<dbReference type="PATRIC" id="fig|1454001.3.peg.122"/>
<dbReference type="InterPro" id="IPR001179">
    <property type="entry name" value="PPIase_FKBP_dom"/>
</dbReference>
<keyword evidence="3 6" id="KW-0697">Rotamase</keyword>
<name>A0A011N4G7_9PROT</name>
<dbReference type="Pfam" id="PF00254">
    <property type="entry name" value="FKBP_C"/>
    <property type="match status" value="1"/>
</dbReference>
<dbReference type="PANTHER" id="PTHR43811">
    <property type="entry name" value="FKBP-TYPE PEPTIDYL-PROLYL CIS-TRANS ISOMERASE FKPA"/>
    <property type="match status" value="1"/>
</dbReference>
<evidence type="ECO:0000256" key="2">
    <source>
        <dbReference type="ARBA" id="ARBA00006577"/>
    </source>
</evidence>
<feature type="domain" description="PPIase FKBP-type" evidence="8">
    <location>
        <begin position="26"/>
        <end position="114"/>
    </location>
</feature>
<comment type="catalytic activity">
    <reaction evidence="1 6 7">
        <text>[protein]-peptidylproline (omega=180) = [protein]-peptidylproline (omega=0)</text>
        <dbReference type="Rhea" id="RHEA:16237"/>
        <dbReference type="Rhea" id="RHEA-COMP:10747"/>
        <dbReference type="Rhea" id="RHEA-COMP:10748"/>
        <dbReference type="ChEBI" id="CHEBI:83833"/>
        <dbReference type="ChEBI" id="CHEBI:83834"/>
        <dbReference type="EC" id="5.2.1.8"/>
    </reaction>
</comment>
<dbReference type="Gene3D" id="3.10.50.40">
    <property type="match status" value="1"/>
</dbReference>
<evidence type="ECO:0000256" key="4">
    <source>
        <dbReference type="ARBA" id="ARBA00023235"/>
    </source>
</evidence>
<dbReference type="PANTHER" id="PTHR43811:SF19">
    <property type="entry name" value="39 KDA FK506-BINDING NUCLEAR PROTEIN"/>
    <property type="match status" value="1"/>
</dbReference>
<proteinExistence type="inferred from homology"/>
<evidence type="ECO:0000256" key="6">
    <source>
        <dbReference type="PROSITE-ProRule" id="PRU00277"/>
    </source>
</evidence>
<evidence type="ECO:0000256" key="5">
    <source>
        <dbReference type="ARBA" id="ARBA00056164"/>
    </source>
</evidence>
<sequence>MPIVTTSSGLQIEDIIVGSGPTATAGQHVIVHYTGWLADGKKFDSSVDRNEPFRFPLDGRHVIAGWEEGVPGMNVGGIRKLTIPAELAYGARGAGTLIPPHARLVFEIELLDIA</sequence>
<evidence type="ECO:0000259" key="8">
    <source>
        <dbReference type="PROSITE" id="PS50059"/>
    </source>
</evidence>
<dbReference type="InterPro" id="IPR046357">
    <property type="entry name" value="PPIase_dom_sf"/>
</dbReference>
<dbReference type="GO" id="GO:0003755">
    <property type="term" value="F:peptidyl-prolyl cis-trans isomerase activity"/>
    <property type="evidence" value="ECO:0007669"/>
    <property type="project" value="UniProtKB-UniRule"/>
</dbReference>
<evidence type="ECO:0000313" key="10">
    <source>
        <dbReference type="Proteomes" id="UP000020218"/>
    </source>
</evidence>
<comment type="function">
    <text evidence="5">PPIases accelerate the folding of proteins.</text>
</comment>
<dbReference type="FunFam" id="3.10.50.40:FF:000006">
    <property type="entry name" value="Peptidyl-prolyl cis-trans isomerase"/>
    <property type="match status" value="1"/>
</dbReference>
<organism evidence="9 10">
    <name type="scientific">Candidatus Accumulibacter adjunctus</name>
    <dbReference type="NCBI Taxonomy" id="1454001"/>
    <lineage>
        <taxon>Bacteria</taxon>
        <taxon>Pseudomonadati</taxon>
        <taxon>Pseudomonadota</taxon>
        <taxon>Betaproteobacteria</taxon>
        <taxon>Candidatus Accumulibacter</taxon>
    </lineage>
</organism>
<evidence type="ECO:0000256" key="3">
    <source>
        <dbReference type="ARBA" id="ARBA00023110"/>
    </source>
</evidence>
<keyword evidence="4 6" id="KW-0413">Isomerase</keyword>
<dbReference type="Proteomes" id="UP000020218">
    <property type="component" value="Unassembled WGS sequence"/>
</dbReference>
<dbReference type="PROSITE" id="PS50059">
    <property type="entry name" value="FKBP_PPIASE"/>
    <property type="match status" value="1"/>
</dbReference>
<accession>A0A011N4G7</accession>
<dbReference type="EC" id="5.2.1.8" evidence="7"/>
<keyword evidence="10" id="KW-1185">Reference proteome</keyword>
<gene>
    <name evidence="9" type="primary">fbp_1</name>
    <name evidence="9" type="ORF">AW08_00289</name>
</gene>